<feature type="signal peptide" evidence="1">
    <location>
        <begin position="1"/>
        <end position="27"/>
    </location>
</feature>
<dbReference type="PANTHER" id="PTHR19328">
    <property type="entry name" value="HEDGEHOG-INTERACTING PROTEIN"/>
    <property type="match status" value="1"/>
</dbReference>
<keyword evidence="4" id="KW-1185">Reference proteome</keyword>
<organism evidence="3 4">
    <name type="scientific">Alsobacter soli</name>
    <dbReference type="NCBI Taxonomy" id="2109933"/>
    <lineage>
        <taxon>Bacteria</taxon>
        <taxon>Pseudomonadati</taxon>
        <taxon>Pseudomonadota</taxon>
        <taxon>Alphaproteobacteria</taxon>
        <taxon>Hyphomicrobiales</taxon>
        <taxon>Alsobacteraceae</taxon>
        <taxon>Alsobacter</taxon>
    </lineage>
</organism>
<dbReference type="OrthoDB" id="9770043at2"/>
<feature type="chain" id="PRO_5015481266" evidence="1">
    <location>
        <begin position="28"/>
        <end position="337"/>
    </location>
</feature>
<keyword evidence="1" id="KW-0732">Signal</keyword>
<dbReference type="RefSeq" id="WP_106339122.1">
    <property type="nucleotide sequence ID" value="NZ_PVZS01000028.1"/>
</dbReference>
<dbReference type="Pfam" id="PF07995">
    <property type="entry name" value="GSDH"/>
    <property type="match status" value="1"/>
</dbReference>
<comment type="caution">
    <text evidence="3">The sequence shown here is derived from an EMBL/GenBank/DDBJ whole genome shotgun (WGS) entry which is preliminary data.</text>
</comment>
<protein>
    <submittedName>
        <fullName evidence="3">Dehydrogenase</fullName>
    </submittedName>
</protein>
<name>A0A2T1HNP6_9HYPH</name>
<evidence type="ECO:0000313" key="3">
    <source>
        <dbReference type="EMBL" id="PSC03284.1"/>
    </source>
</evidence>
<proteinExistence type="predicted"/>
<dbReference type="EMBL" id="PVZS01000028">
    <property type="protein sequence ID" value="PSC03284.1"/>
    <property type="molecule type" value="Genomic_DNA"/>
</dbReference>
<dbReference type="Proteomes" id="UP000239772">
    <property type="component" value="Unassembled WGS sequence"/>
</dbReference>
<dbReference type="Gene3D" id="2.120.10.30">
    <property type="entry name" value="TolB, C-terminal domain"/>
    <property type="match status" value="1"/>
</dbReference>
<accession>A0A2T1HNP6</accession>
<evidence type="ECO:0000313" key="4">
    <source>
        <dbReference type="Proteomes" id="UP000239772"/>
    </source>
</evidence>
<dbReference type="InterPro" id="IPR011042">
    <property type="entry name" value="6-blade_b-propeller_TolB-like"/>
</dbReference>
<gene>
    <name evidence="3" type="ORF">SLNSH_19710</name>
</gene>
<sequence length="337" mass="35422">MRRCLSACAVLVLCGLAIVCGHEASFAATARTGVRVEVFAQAPGARSLALCAGRVYVGTKGDSVYSIPLSGGAAVRAAAGLSAPNGVACLAGRLFVAARDRVVAFTPGPGRLGMGEVIRSGLPNKSHHGLRYIKAGPDGRLYVALGSPCNICQPQGLEGSIVRMDPDGGAFERVAWGVRNSVGFDWRDGAMYFTDNGADGMGDDTPPDELNRLAQGAFYGFPFFGGRTRLRGFERAPPPTGQQPPIHEFQAHVAALGIHFYRGAMFPELRGRALVAEHGSWNRSVPVGRQLVVVGTDAGPDRPFVSGIGRPVDVAELPDGSILVSDDAGGKIWRVSR</sequence>
<dbReference type="InterPro" id="IPR012938">
    <property type="entry name" value="Glc/Sorbosone_DH"/>
</dbReference>
<feature type="domain" description="Glucose/Sorbosone dehydrogenase" evidence="2">
    <location>
        <begin position="124"/>
        <end position="333"/>
    </location>
</feature>
<dbReference type="AlphaFoldDB" id="A0A2T1HNP6"/>
<evidence type="ECO:0000259" key="2">
    <source>
        <dbReference type="Pfam" id="PF07995"/>
    </source>
</evidence>
<dbReference type="SUPFAM" id="SSF50952">
    <property type="entry name" value="Soluble quinoprotein glucose dehydrogenase"/>
    <property type="match status" value="1"/>
</dbReference>
<dbReference type="InterPro" id="IPR011041">
    <property type="entry name" value="Quinoprot_gluc/sorb_DH_b-prop"/>
</dbReference>
<evidence type="ECO:0000256" key="1">
    <source>
        <dbReference type="SAM" id="SignalP"/>
    </source>
</evidence>
<dbReference type="PANTHER" id="PTHR19328:SF40">
    <property type="entry name" value="BLL0591 PROTEIN"/>
    <property type="match status" value="1"/>
</dbReference>
<reference evidence="4" key="1">
    <citation type="submission" date="2018-03" db="EMBL/GenBank/DDBJ databases">
        <authorList>
            <person name="Sun L."/>
            <person name="Liu H."/>
            <person name="Chen W."/>
            <person name="Huang K."/>
            <person name="Liu W."/>
            <person name="Gao X."/>
        </authorList>
    </citation>
    <scope>NUCLEOTIDE SEQUENCE [LARGE SCALE GENOMIC DNA]</scope>
    <source>
        <strain evidence="4">SH9</strain>
    </source>
</reference>